<gene>
    <name evidence="3" type="ORF">NA2_11300</name>
</gene>
<feature type="compositionally biased region" description="Basic and acidic residues" evidence="1">
    <location>
        <begin position="1"/>
        <end position="15"/>
    </location>
</feature>
<dbReference type="RefSeq" id="WP_008596994.1">
    <property type="nucleotide sequence ID" value="NZ_AMRM01000011.1"/>
</dbReference>
<evidence type="ECO:0000256" key="1">
    <source>
        <dbReference type="SAM" id="MobiDB-lite"/>
    </source>
</evidence>
<accession>K2M9F8</accession>
<dbReference type="PATRIC" id="fig|391937.3.peg.2329"/>
<dbReference type="PANTHER" id="PTHR30105:SF2">
    <property type="entry name" value="DIVERGENT POLYSACCHARIDE DEACETYLASE SUPERFAMILY"/>
    <property type="match status" value="1"/>
</dbReference>
<evidence type="ECO:0000313" key="3">
    <source>
        <dbReference type="EMBL" id="EKF18766.1"/>
    </source>
</evidence>
<proteinExistence type="predicted"/>
<dbReference type="EMBL" id="AMRM01000011">
    <property type="protein sequence ID" value="EKF18766.1"/>
    <property type="molecule type" value="Genomic_DNA"/>
</dbReference>
<keyword evidence="4" id="KW-1185">Reference proteome</keyword>
<feature type="transmembrane region" description="Helical" evidence="2">
    <location>
        <begin position="34"/>
        <end position="52"/>
    </location>
</feature>
<dbReference type="SUPFAM" id="SSF88713">
    <property type="entry name" value="Glycoside hydrolase/deacetylase"/>
    <property type="match status" value="1"/>
</dbReference>
<dbReference type="GO" id="GO:0005975">
    <property type="term" value="P:carbohydrate metabolic process"/>
    <property type="evidence" value="ECO:0007669"/>
    <property type="project" value="InterPro"/>
</dbReference>
<organism evidence="3 4">
    <name type="scientific">Nitratireductor pacificus pht-3B</name>
    <dbReference type="NCBI Taxonomy" id="391937"/>
    <lineage>
        <taxon>Bacteria</taxon>
        <taxon>Pseudomonadati</taxon>
        <taxon>Pseudomonadota</taxon>
        <taxon>Alphaproteobacteria</taxon>
        <taxon>Hyphomicrobiales</taxon>
        <taxon>Phyllobacteriaceae</taxon>
        <taxon>Nitratireductor</taxon>
    </lineage>
</organism>
<keyword evidence="2" id="KW-0812">Transmembrane</keyword>
<evidence type="ECO:0000256" key="2">
    <source>
        <dbReference type="SAM" id="Phobius"/>
    </source>
</evidence>
<dbReference type="InterPro" id="IPR006837">
    <property type="entry name" value="Divergent_DAC"/>
</dbReference>
<evidence type="ECO:0008006" key="5">
    <source>
        <dbReference type="Google" id="ProtNLM"/>
    </source>
</evidence>
<dbReference type="Proteomes" id="UP000006786">
    <property type="component" value="Unassembled WGS sequence"/>
</dbReference>
<dbReference type="AlphaFoldDB" id="K2M9F8"/>
<keyword evidence="2" id="KW-0472">Membrane</keyword>
<evidence type="ECO:0000313" key="4">
    <source>
        <dbReference type="Proteomes" id="UP000006786"/>
    </source>
</evidence>
<sequence>MAKITGNRDIDRPLGKDASPAKARRGGVLTAERVLVALAAIAILGTSAAISLRDRGFRVPVQVAVSEPVEPAPDAIASQPAPSPDARPQGAPSASIVRVNPDEDDSGEGVIVIRDPSAIGQHPRLAHLPDRALIEESESGPLPVREPGGRRPFDAYARAWSGTRGARIAIIIGGLGLSQTATQRAIDALRPEITLAFAPGGNSLSRWMQTARRAGHEVILQVPMEPFGYPNENPGRNTLTVGTSEDENLHRLRWALARITNYTGVMNYMGARFTADAGHMTPVMSEIGARGLMYVDDGTSARSVAEAMALQKGVPFAAADALIDPTGDRRTPVPAEILKRLDELERIARARGYALGTGSAFDETIDTVAGWAREVTARGIELVPVSAVAVDPEAR</sequence>
<reference evidence="3 4" key="1">
    <citation type="journal article" date="2012" name="J. Bacteriol.">
        <title>Genome Sequence of Nitratireductor pacificus Type Strain pht-3B.</title>
        <authorList>
            <person name="Lai Q."/>
            <person name="Li G."/>
            <person name="Shao Z."/>
        </authorList>
    </citation>
    <scope>NUCLEOTIDE SEQUENCE [LARGE SCALE GENOMIC DNA]</scope>
    <source>
        <strain evidence="4">pht-3B</strain>
    </source>
</reference>
<dbReference type="Pfam" id="PF04748">
    <property type="entry name" value="Polysacc_deac_2"/>
    <property type="match status" value="1"/>
</dbReference>
<comment type="caution">
    <text evidence="3">The sequence shown here is derived from an EMBL/GenBank/DDBJ whole genome shotgun (WGS) entry which is preliminary data.</text>
</comment>
<dbReference type="STRING" id="391937.NA2_11300"/>
<dbReference type="InterPro" id="IPR011330">
    <property type="entry name" value="Glyco_hydro/deAcase_b/a-brl"/>
</dbReference>
<keyword evidence="2" id="KW-1133">Transmembrane helix</keyword>
<name>K2M9F8_9HYPH</name>
<feature type="region of interest" description="Disordered" evidence="1">
    <location>
        <begin position="1"/>
        <end position="23"/>
    </location>
</feature>
<dbReference type="Gene3D" id="3.20.20.370">
    <property type="entry name" value="Glycoside hydrolase/deacetylase"/>
    <property type="match status" value="1"/>
</dbReference>
<feature type="region of interest" description="Disordered" evidence="1">
    <location>
        <begin position="70"/>
        <end position="109"/>
    </location>
</feature>
<dbReference type="eggNOG" id="COG2861">
    <property type="taxonomic scope" value="Bacteria"/>
</dbReference>
<protein>
    <recommendedName>
        <fullName evidence="5">Divergent polysaccharide deacetylase family protein</fullName>
    </recommendedName>
</protein>
<dbReference type="CDD" id="cd10936">
    <property type="entry name" value="CE4_DAC2"/>
    <property type="match status" value="1"/>
</dbReference>
<dbReference type="PANTHER" id="PTHR30105">
    <property type="entry name" value="UNCHARACTERIZED YIBQ-RELATED"/>
    <property type="match status" value="1"/>
</dbReference>